<evidence type="ECO:0000256" key="1">
    <source>
        <dbReference type="SAM" id="MobiDB-lite"/>
    </source>
</evidence>
<reference evidence="4" key="1">
    <citation type="journal article" date="2023" name="Commun. Biol.">
        <title>Genome analysis of Parmales, the sister group of diatoms, reveals the evolutionary specialization of diatoms from phago-mixotrophs to photoautotrophs.</title>
        <authorList>
            <person name="Ban H."/>
            <person name="Sato S."/>
            <person name="Yoshikawa S."/>
            <person name="Yamada K."/>
            <person name="Nakamura Y."/>
            <person name="Ichinomiya M."/>
            <person name="Sato N."/>
            <person name="Blanc-Mathieu R."/>
            <person name="Endo H."/>
            <person name="Kuwata A."/>
            <person name="Ogata H."/>
        </authorList>
    </citation>
    <scope>NUCLEOTIDE SEQUENCE [LARGE SCALE GENOMIC DNA]</scope>
    <source>
        <strain evidence="4">NIES 3700</strain>
    </source>
</reference>
<evidence type="ECO:0000313" key="3">
    <source>
        <dbReference type="EMBL" id="GMH55225.1"/>
    </source>
</evidence>
<evidence type="ECO:0000256" key="2">
    <source>
        <dbReference type="SAM" id="Phobius"/>
    </source>
</evidence>
<evidence type="ECO:0000313" key="4">
    <source>
        <dbReference type="Proteomes" id="UP001165122"/>
    </source>
</evidence>
<feature type="compositionally biased region" description="Basic and acidic residues" evidence="1">
    <location>
        <begin position="525"/>
        <end position="548"/>
    </location>
</feature>
<proteinExistence type="predicted"/>
<comment type="caution">
    <text evidence="3">The sequence shown here is derived from an EMBL/GenBank/DDBJ whole genome shotgun (WGS) entry which is preliminary data.</text>
</comment>
<organism evidence="3 4">
    <name type="scientific">Triparma laevis f. longispina</name>
    <dbReference type="NCBI Taxonomy" id="1714387"/>
    <lineage>
        <taxon>Eukaryota</taxon>
        <taxon>Sar</taxon>
        <taxon>Stramenopiles</taxon>
        <taxon>Ochrophyta</taxon>
        <taxon>Bolidophyceae</taxon>
        <taxon>Parmales</taxon>
        <taxon>Triparmaceae</taxon>
        <taxon>Triparma</taxon>
    </lineage>
</organism>
<sequence length="561" mass="63156">MSSIAFVQLSSALGLEESSVYYSALLSTLSTGRTFLLSLFHLLSLLSSPFLNLSLIIFKHLKPHIILTLSNILEYERELSNELKAIQLLLLLFLLTCYMLKRYIQRKRYIPRLTSYLSSFQTRLKTHYKNFIKKVHNINSTLAFILPHITYILICLTSWKYLKPQVTWLSSGWMVPLISVVYPVFGTVSVLRGRLRVGLNWKPEIKEEVVGGSKTKKINEPSTPENLKNLGFTSPMTSPILRVGGGKRTKSFGGPNAALRLESDSDVIAAIQYWTVYGVVTSVYTGLSYLPVLAKYVVHYQGLSSPIKFFFFAWLHLPFEGTEVIYRYACPLALRFADGSNGEIKNDSVMSFINKLTSLIGLMHMVGLCGPKTRDRVNIVLRESLSVVPSVVCLGMPGYFTRFGVVWSSLLVPSANSARGNRNFENDVVGAEEIQTRWLKYWCVYATTSGVLHYLEPVLSWVPFSTHAILVLFMAMSLPGLGVCEFLFQIIVNEAVGWGIISGEGFKDVGETMVVRGIRAVSRAEKMRGEKKKKMEEEGEDKKGGEKKEEEEETIETKKNK</sequence>
<dbReference type="Pfam" id="PF03134">
    <property type="entry name" value="TB2_DP1_HVA22"/>
    <property type="match status" value="1"/>
</dbReference>
<keyword evidence="2" id="KW-0472">Membrane</keyword>
<protein>
    <submittedName>
        <fullName evidence="3">Uncharacterized protein</fullName>
    </submittedName>
</protein>
<keyword evidence="4" id="KW-1185">Reference proteome</keyword>
<dbReference type="EMBL" id="BRXW01000443">
    <property type="protein sequence ID" value="GMH55225.1"/>
    <property type="molecule type" value="Genomic_DNA"/>
</dbReference>
<gene>
    <name evidence="3" type="ORF">TrLO_g5099</name>
</gene>
<keyword evidence="2" id="KW-1133">Transmembrane helix</keyword>
<dbReference type="AlphaFoldDB" id="A0A9W6ZSM9"/>
<feature type="transmembrane region" description="Helical" evidence="2">
    <location>
        <begin position="467"/>
        <end position="488"/>
    </location>
</feature>
<accession>A0A9W6ZSM9</accession>
<feature type="transmembrane region" description="Helical" evidence="2">
    <location>
        <begin position="173"/>
        <end position="191"/>
    </location>
</feature>
<dbReference type="InterPro" id="IPR004345">
    <property type="entry name" value="TB2_DP1_HVA22"/>
</dbReference>
<name>A0A9W6ZSM9_9STRA</name>
<feature type="region of interest" description="Disordered" evidence="1">
    <location>
        <begin position="525"/>
        <end position="561"/>
    </location>
</feature>
<dbReference type="Proteomes" id="UP001165122">
    <property type="component" value="Unassembled WGS sequence"/>
</dbReference>
<feature type="transmembrane region" description="Helical" evidence="2">
    <location>
        <begin position="85"/>
        <end position="104"/>
    </location>
</feature>
<keyword evidence="2" id="KW-0812">Transmembrane</keyword>
<dbReference type="OrthoDB" id="198975at2759"/>
<feature type="transmembrane region" description="Helical" evidence="2">
    <location>
        <begin position="142"/>
        <end position="161"/>
    </location>
</feature>